<dbReference type="Proteomes" id="UP000231791">
    <property type="component" value="Chromosome"/>
</dbReference>
<dbReference type="InterPro" id="IPR036390">
    <property type="entry name" value="WH_DNA-bd_sf"/>
</dbReference>
<accession>A0A2K8P7X8</accession>
<evidence type="ECO:0000313" key="2">
    <source>
        <dbReference type="EMBL" id="ATZ22851.1"/>
    </source>
</evidence>
<sequence>MTTPSRLKPIGYYLKHLDALIDREFDLVLAAQDLTRRHWQVLHALTTDGPRDPAGLAERLLPFWDRDAITLDEVTSALAARGWIALDPDSGTYALTAAGDRGHADAERLVMAARGRVAAGVTDEEYLATVGVLARMCANLEGTG</sequence>
<organism evidence="2 3">
    <name type="scientific">Streptomyces lavendulae subsp. lavendulae</name>
    <dbReference type="NCBI Taxonomy" id="58340"/>
    <lineage>
        <taxon>Bacteria</taxon>
        <taxon>Bacillati</taxon>
        <taxon>Actinomycetota</taxon>
        <taxon>Actinomycetes</taxon>
        <taxon>Kitasatosporales</taxon>
        <taxon>Streptomycetaceae</taxon>
        <taxon>Streptomyces</taxon>
    </lineage>
</organism>
<dbReference type="InterPro" id="IPR036388">
    <property type="entry name" value="WH-like_DNA-bd_sf"/>
</dbReference>
<protein>
    <recommendedName>
        <fullName evidence="1">HTH marR-type domain-containing protein</fullName>
    </recommendedName>
</protein>
<gene>
    <name evidence="2" type="ORF">SLAV_04725</name>
</gene>
<dbReference type="OrthoDB" id="3697068at2"/>
<dbReference type="Gene3D" id="1.10.10.10">
    <property type="entry name" value="Winged helix-like DNA-binding domain superfamily/Winged helix DNA-binding domain"/>
    <property type="match status" value="1"/>
</dbReference>
<dbReference type="Pfam" id="PF13463">
    <property type="entry name" value="HTH_27"/>
    <property type="match status" value="1"/>
</dbReference>
<dbReference type="InterPro" id="IPR000835">
    <property type="entry name" value="HTH_MarR-typ"/>
</dbReference>
<evidence type="ECO:0000259" key="1">
    <source>
        <dbReference type="Pfam" id="PF13463"/>
    </source>
</evidence>
<dbReference type="KEGG" id="slx:SLAV_04725"/>
<reference evidence="2 3" key="1">
    <citation type="submission" date="2017-11" db="EMBL/GenBank/DDBJ databases">
        <title>Complete genome sequence of Streptomyces lavendulae subsp. lavendulae CCM 3239 (formerly 'Streptomyces aureofaciens CCM 3239'), the producer of the angucycline-type antibiotic auricin.</title>
        <authorList>
            <person name="Busche T."/>
            <person name="Novakova R."/>
            <person name="Al'Dilaimi A."/>
            <person name="Homerova D."/>
            <person name="Feckova L."/>
            <person name="Rezuchova B."/>
            <person name="Mingyar E."/>
            <person name="Csolleiova D."/>
            <person name="Bekeova C."/>
            <person name="Winkler A."/>
            <person name="Sevcikova B."/>
            <person name="Kalinowski J."/>
            <person name="Kormanec J."/>
            <person name="Ruckert C."/>
        </authorList>
    </citation>
    <scope>NUCLEOTIDE SEQUENCE [LARGE SCALE GENOMIC DNA]</scope>
    <source>
        <strain evidence="2 3">CCM 3239</strain>
    </source>
</reference>
<dbReference type="GeneID" id="49382078"/>
<name>A0A2K8P7X8_STRLA</name>
<dbReference type="SUPFAM" id="SSF46785">
    <property type="entry name" value="Winged helix' DNA-binding domain"/>
    <property type="match status" value="1"/>
</dbReference>
<dbReference type="EMBL" id="CP024985">
    <property type="protein sequence ID" value="ATZ22851.1"/>
    <property type="molecule type" value="Genomic_DNA"/>
</dbReference>
<feature type="domain" description="HTH marR-type" evidence="1">
    <location>
        <begin position="34"/>
        <end position="99"/>
    </location>
</feature>
<proteinExistence type="predicted"/>
<keyword evidence="3" id="KW-1185">Reference proteome</keyword>
<dbReference type="AlphaFoldDB" id="A0A2K8P7X8"/>
<evidence type="ECO:0000313" key="3">
    <source>
        <dbReference type="Proteomes" id="UP000231791"/>
    </source>
</evidence>
<dbReference type="RefSeq" id="WP_030229719.1">
    <property type="nucleotide sequence ID" value="NZ_CP024985.1"/>
</dbReference>